<feature type="region of interest" description="Disordered" evidence="9">
    <location>
        <begin position="799"/>
        <end position="827"/>
    </location>
</feature>
<sequence length="1141" mass="123563">MPDGALAWKMIKTPGSHTDRIAQACDRCRSKKIRCDGKRPHCSQCLSVGFECKTSDKLSRRAFPRGYTESLEDRVRQLESENTKLLNLLDIKDEQMEMLSKVEANAKQQSLQNQPSPQSNTLPQNSPLNSSRITNSAITTTTNSNSNSNSNSSSSSSSSNTPTTPAQSSTTPTSTSTTTTTTSTSTPTPTPTSTTTITTTSPPPPPQNFSNLINNLKSAQPQDSSDDEEAYVVHQINTLSPEETYRGSAAGGVFIDAFLEKLRSKNCNMIPQLKVLFGKLNTPYIYDPNQITINNNSYHSQQALSPLDMSMPITPASIASPISPASSSYLSHRPSSCAGSNNLSSSSSSTTTPFFTNLNIPSRLSADKLTATYFHEWNTMYAVLDQYAYLDQYQRVMNALSSAEQTNNYDHPDLRGNELFIIISLLVSSLGSLALKDKSSAAITESWRIEKEWKRLFTADLQTSPSLATVQALVLAELYSLHTGNQDDVWHFRMMAASMSQRLGLHRCHKSLKLYNGDRLPFYQQEMRRRIFWVAYTLDCFSAALLGSPRLLNDRDIECAPPSNIDDEMLRNHEETPPVTNGEKSTQMTCPLSVIHFAKIFGTILDTIYSSTKRSHPYKTVVMLEDMLEQWRRELPAELKFEFANGMPAATHVTLHQKSPLLLVMYHYARVLIHMPAISAPSLGTTAGARGSASCVAVMQSSKVVIQVMNYLKARCVVPTLCMNTPRFTVFFGAVVLYGAVDYSRGGALLLEIRKIMASAITHLYSDLQLHRPGSLIPESYQIFEEACDTLLNSSASRKNSDAAAVRKRRSTVSKRRDSKPTTSTAAATAAIAAIPTSITNTIQPHYAPPITAAPTPASIPSPKLSPPSGPVNIASQPSCMSSSSMHTPSPTDCGSNMPSSQMSLQNRSNPHPSSMVHIKQEDDDLEIDQLLSRIPSSKQLEKESINQKSLWNSSDTQLRDDAYSELMMLNAMAGGSRSRSVSSTNSTSSGGSTPGHVPSAAPLGSMMENVPLMTPIDLFFDSGMISTSFNSKQNNNNGVPAALAHSNSSSSSSLSKLTESLAAAGKAAAAAATTNATAMASTSTTNLLTGSSGAATPLFCTGPGAASILNPGAVGNANDLFDFFNTNWADTSLWAGGEDH</sequence>
<evidence type="ECO:0000256" key="4">
    <source>
        <dbReference type="ARBA" id="ARBA00023015"/>
    </source>
</evidence>
<dbReference type="GO" id="GO:0005634">
    <property type="term" value="C:nucleus"/>
    <property type="evidence" value="ECO:0007669"/>
    <property type="project" value="UniProtKB-SubCell"/>
</dbReference>
<dbReference type="GeneID" id="43582381"/>
<feature type="region of interest" description="Disordered" evidence="9">
    <location>
        <begin position="563"/>
        <end position="585"/>
    </location>
</feature>
<protein>
    <recommendedName>
        <fullName evidence="10">Zn(2)-C6 fungal-type domain-containing protein</fullName>
    </recommendedName>
</protein>
<dbReference type="InterPro" id="IPR001138">
    <property type="entry name" value="Zn2Cys6_DnaBD"/>
</dbReference>
<evidence type="ECO:0000256" key="2">
    <source>
        <dbReference type="ARBA" id="ARBA00022723"/>
    </source>
</evidence>
<dbReference type="CDD" id="cd15485">
    <property type="entry name" value="ZIP_Cat8"/>
    <property type="match status" value="1"/>
</dbReference>
<keyword evidence="5" id="KW-0238">DNA-binding</keyword>
<dbReference type="Pfam" id="PF00172">
    <property type="entry name" value="Zn_clus"/>
    <property type="match status" value="1"/>
</dbReference>
<feature type="region of interest" description="Disordered" evidence="9">
    <location>
        <begin position="103"/>
        <end position="227"/>
    </location>
</feature>
<feature type="region of interest" description="Disordered" evidence="9">
    <location>
        <begin position="975"/>
        <end position="1004"/>
    </location>
</feature>
<evidence type="ECO:0000256" key="8">
    <source>
        <dbReference type="SAM" id="Coils"/>
    </source>
</evidence>
<evidence type="ECO:0000256" key="9">
    <source>
        <dbReference type="SAM" id="MobiDB-lite"/>
    </source>
</evidence>
<dbReference type="InterPro" id="IPR036864">
    <property type="entry name" value="Zn2-C6_fun-type_DNA-bd_sf"/>
</dbReference>
<dbReference type="FunFam" id="4.10.240.10:FF:000007">
    <property type="entry name" value="C6 transcription factor FacB"/>
    <property type="match status" value="1"/>
</dbReference>
<dbReference type="PROSITE" id="PS50048">
    <property type="entry name" value="ZN2_CY6_FUNGAL_2"/>
    <property type="match status" value="1"/>
</dbReference>
<reference evidence="11 12" key="1">
    <citation type="submission" date="2019-09" db="EMBL/GenBank/DDBJ databases">
        <authorList>
            <person name="Brejova B."/>
        </authorList>
    </citation>
    <scope>NUCLEOTIDE SEQUENCE [LARGE SCALE GENOMIC DNA]</scope>
</reference>
<feature type="compositionally biased region" description="Low complexity" evidence="9">
    <location>
        <begin position="975"/>
        <end position="1000"/>
    </location>
</feature>
<dbReference type="GO" id="GO:0006351">
    <property type="term" value="P:DNA-templated transcription"/>
    <property type="evidence" value="ECO:0007669"/>
    <property type="project" value="InterPro"/>
</dbReference>
<keyword evidence="12" id="KW-1185">Reference proteome</keyword>
<dbReference type="GO" id="GO:0000981">
    <property type="term" value="F:DNA-binding transcription factor activity, RNA polymerase II-specific"/>
    <property type="evidence" value="ECO:0007669"/>
    <property type="project" value="InterPro"/>
</dbReference>
<keyword evidence="6" id="KW-0804">Transcription</keyword>
<dbReference type="AlphaFoldDB" id="A0A5E8BSA0"/>
<feature type="coiled-coil region" evidence="8">
    <location>
        <begin position="68"/>
        <end position="95"/>
    </location>
</feature>
<dbReference type="SUPFAM" id="SSF57701">
    <property type="entry name" value="Zn2/Cys6 DNA-binding domain"/>
    <property type="match status" value="1"/>
</dbReference>
<feature type="compositionally biased region" description="Low complexity" evidence="9">
    <location>
        <begin position="108"/>
        <end position="120"/>
    </location>
</feature>
<dbReference type="CDD" id="cd12148">
    <property type="entry name" value="fungal_TF_MHR"/>
    <property type="match status" value="1"/>
</dbReference>
<dbReference type="EMBL" id="CABVLU010000003">
    <property type="protein sequence ID" value="VVT53419.1"/>
    <property type="molecule type" value="Genomic_DNA"/>
</dbReference>
<dbReference type="PANTHER" id="PTHR46910">
    <property type="entry name" value="TRANSCRIPTION FACTOR PDR1"/>
    <property type="match status" value="1"/>
</dbReference>
<dbReference type="GO" id="GO:0003677">
    <property type="term" value="F:DNA binding"/>
    <property type="evidence" value="ECO:0007669"/>
    <property type="project" value="UniProtKB-KW"/>
</dbReference>
<dbReference type="SMART" id="SM00906">
    <property type="entry name" value="Fungal_trans"/>
    <property type="match status" value="1"/>
</dbReference>
<organism evidence="11 12">
    <name type="scientific">Magnusiomyces paraingens</name>
    <dbReference type="NCBI Taxonomy" id="2606893"/>
    <lineage>
        <taxon>Eukaryota</taxon>
        <taxon>Fungi</taxon>
        <taxon>Dikarya</taxon>
        <taxon>Ascomycota</taxon>
        <taxon>Saccharomycotina</taxon>
        <taxon>Dipodascomycetes</taxon>
        <taxon>Dipodascales</taxon>
        <taxon>Dipodascaceae</taxon>
        <taxon>Magnusiomyces</taxon>
    </lineage>
</organism>
<keyword evidence="8" id="KW-0175">Coiled coil</keyword>
<dbReference type="InterPro" id="IPR007219">
    <property type="entry name" value="XnlR_reg_dom"/>
</dbReference>
<keyword evidence="4" id="KW-0805">Transcription regulation</keyword>
<dbReference type="Proteomes" id="UP000398389">
    <property type="component" value="Unassembled WGS sequence"/>
</dbReference>
<feature type="compositionally biased region" description="Pro residues" evidence="9">
    <location>
        <begin position="858"/>
        <end position="870"/>
    </location>
</feature>
<feature type="domain" description="Zn(2)-C6 fungal-type" evidence="10">
    <location>
        <begin position="24"/>
        <end position="54"/>
    </location>
</feature>
<evidence type="ECO:0000256" key="5">
    <source>
        <dbReference type="ARBA" id="ARBA00023125"/>
    </source>
</evidence>
<dbReference type="CDD" id="cd00067">
    <property type="entry name" value="GAL4"/>
    <property type="match status" value="1"/>
</dbReference>
<keyword evidence="3" id="KW-0862">Zinc</keyword>
<proteinExistence type="predicted"/>
<evidence type="ECO:0000256" key="6">
    <source>
        <dbReference type="ARBA" id="ARBA00023163"/>
    </source>
</evidence>
<evidence type="ECO:0000313" key="11">
    <source>
        <dbReference type="EMBL" id="VVT53419.1"/>
    </source>
</evidence>
<comment type="subcellular location">
    <subcellularLocation>
        <location evidence="1">Nucleus</location>
    </subcellularLocation>
</comment>
<dbReference type="Pfam" id="PF04082">
    <property type="entry name" value="Fungal_trans"/>
    <property type="match status" value="1"/>
</dbReference>
<dbReference type="GO" id="GO:0008270">
    <property type="term" value="F:zinc ion binding"/>
    <property type="evidence" value="ECO:0007669"/>
    <property type="project" value="InterPro"/>
</dbReference>
<feature type="region of interest" description="Disordered" evidence="9">
    <location>
        <begin position="846"/>
        <end position="917"/>
    </location>
</feature>
<dbReference type="RefSeq" id="XP_031854172.1">
    <property type="nucleotide sequence ID" value="XM_031998281.1"/>
</dbReference>
<feature type="compositionally biased region" description="Polar residues" evidence="9">
    <location>
        <begin position="209"/>
        <end position="223"/>
    </location>
</feature>
<feature type="compositionally biased region" description="Polar residues" evidence="9">
    <location>
        <begin position="893"/>
        <end position="913"/>
    </location>
</feature>
<keyword evidence="7" id="KW-0539">Nucleus</keyword>
<evidence type="ECO:0000313" key="12">
    <source>
        <dbReference type="Proteomes" id="UP000398389"/>
    </source>
</evidence>
<feature type="compositionally biased region" description="Polar residues" evidence="9">
    <location>
        <begin position="121"/>
        <end position="133"/>
    </location>
</feature>
<name>A0A5E8BSA0_9ASCO</name>
<accession>A0A5E8BSA0</accession>
<feature type="compositionally biased region" description="Low complexity" evidence="9">
    <location>
        <begin position="846"/>
        <end position="857"/>
    </location>
</feature>
<dbReference type="SMART" id="SM00066">
    <property type="entry name" value="GAL4"/>
    <property type="match status" value="1"/>
</dbReference>
<evidence type="ECO:0000259" key="10">
    <source>
        <dbReference type="PROSITE" id="PS50048"/>
    </source>
</evidence>
<gene>
    <name evidence="11" type="ORF">SAPINGB_P003564</name>
</gene>
<keyword evidence="2" id="KW-0479">Metal-binding</keyword>
<evidence type="ECO:0000256" key="3">
    <source>
        <dbReference type="ARBA" id="ARBA00022833"/>
    </source>
</evidence>
<dbReference type="InterPro" id="IPR050987">
    <property type="entry name" value="AtrR-like"/>
</dbReference>
<dbReference type="OrthoDB" id="1924787at2759"/>
<dbReference type="PANTHER" id="PTHR46910:SF12">
    <property type="entry name" value="REGULATORY PROTEIN CAT8"/>
    <property type="match status" value="1"/>
</dbReference>
<evidence type="ECO:0000256" key="1">
    <source>
        <dbReference type="ARBA" id="ARBA00004123"/>
    </source>
</evidence>
<evidence type="ECO:0000256" key="7">
    <source>
        <dbReference type="ARBA" id="ARBA00023242"/>
    </source>
</evidence>
<dbReference type="PROSITE" id="PS00463">
    <property type="entry name" value="ZN2_CY6_FUNGAL_1"/>
    <property type="match status" value="1"/>
</dbReference>
<feature type="compositionally biased region" description="Low complexity" evidence="9">
    <location>
        <begin position="134"/>
        <end position="200"/>
    </location>
</feature>
<dbReference type="Gene3D" id="4.10.240.10">
    <property type="entry name" value="Zn(2)-C6 fungal-type DNA-binding domain"/>
    <property type="match status" value="1"/>
</dbReference>
<feature type="compositionally biased region" description="Low complexity" evidence="9">
    <location>
        <begin position="876"/>
        <end position="892"/>
    </location>
</feature>